<reference evidence="2 3" key="1">
    <citation type="journal article" date="2016" name="Nat. Commun.">
        <title>Thousands of microbial genomes shed light on interconnected biogeochemical processes in an aquifer system.</title>
        <authorList>
            <person name="Anantharaman K."/>
            <person name="Brown C.T."/>
            <person name="Hug L.A."/>
            <person name="Sharon I."/>
            <person name="Castelle C.J."/>
            <person name="Probst A.J."/>
            <person name="Thomas B.C."/>
            <person name="Singh A."/>
            <person name="Wilkins M.J."/>
            <person name="Karaoz U."/>
            <person name="Brodie E.L."/>
            <person name="Williams K.H."/>
            <person name="Hubbard S.S."/>
            <person name="Banfield J.F."/>
        </authorList>
    </citation>
    <scope>NUCLEOTIDE SEQUENCE [LARGE SCALE GENOMIC DNA]</scope>
</reference>
<accession>A0A1F7V9A0</accession>
<protein>
    <submittedName>
        <fullName evidence="2">Uncharacterized protein</fullName>
    </submittedName>
</protein>
<keyword evidence="1" id="KW-1133">Transmembrane helix</keyword>
<keyword evidence="1" id="KW-0472">Membrane</keyword>
<dbReference type="AlphaFoldDB" id="A0A1F7V9A0"/>
<feature type="transmembrane region" description="Helical" evidence="1">
    <location>
        <begin position="12"/>
        <end position="33"/>
    </location>
</feature>
<feature type="transmembrane region" description="Helical" evidence="1">
    <location>
        <begin position="45"/>
        <end position="63"/>
    </location>
</feature>
<proteinExistence type="predicted"/>
<gene>
    <name evidence="2" type="ORF">A3I41_04125</name>
</gene>
<dbReference type="EMBL" id="MGEQ01000003">
    <property type="protein sequence ID" value="OGL87099.1"/>
    <property type="molecule type" value="Genomic_DNA"/>
</dbReference>
<keyword evidence="1" id="KW-0812">Transmembrane</keyword>
<evidence type="ECO:0000313" key="3">
    <source>
        <dbReference type="Proteomes" id="UP000176593"/>
    </source>
</evidence>
<evidence type="ECO:0000256" key="1">
    <source>
        <dbReference type="SAM" id="Phobius"/>
    </source>
</evidence>
<sequence length="71" mass="8079">MFRHKPTFAIMLRESLLVIVGAVLIWRGIWILLDLIDLRFFGGSHGWSSTAGIVIGVMMVYFADRKLEDVV</sequence>
<dbReference type="Proteomes" id="UP000176593">
    <property type="component" value="Unassembled WGS sequence"/>
</dbReference>
<name>A0A1F7V9A0_9BACT</name>
<comment type="caution">
    <text evidence="2">The sequence shown here is derived from an EMBL/GenBank/DDBJ whole genome shotgun (WGS) entry which is preliminary data.</text>
</comment>
<organism evidence="2 3">
    <name type="scientific">Candidatus Uhrbacteria bacterium RIFCSPLOWO2_02_FULL_48_18</name>
    <dbReference type="NCBI Taxonomy" id="1802408"/>
    <lineage>
        <taxon>Bacteria</taxon>
        <taxon>Candidatus Uhriibacteriota</taxon>
    </lineage>
</organism>
<evidence type="ECO:0000313" key="2">
    <source>
        <dbReference type="EMBL" id="OGL87099.1"/>
    </source>
</evidence>